<proteinExistence type="predicted"/>
<dbReference type="Gene3D" id="1.25.40.10">
    <property type="entry name" value="Tetratricopeptide repeat domain"/>
    <property type="match status" value="1"/>
</dbReference>
<dbReference type="InterPro" id="IPR011990">
    <property type="entry name" value="TPR-like_helical_dom_sf"/>
</dbReference>
<evidence type="ECO:0008006" key="2">
    <source>
        <dbReference type="Google" id="ProtNLM"/>
    </source>
</evidence>
<evidence type="ECO:0000313" key="1">
    <source>
        <dbReference type="EMBL" id="JAE02282.1"/>
    </source>
</evidence>
<protein>
    <recommendedName>
        <fullName evidence="2">Pentatricopeptide repeat-containing protein</fullName>
    </recommendedName>
</protein>
<reference evidence="1" key="1">
    <citation type="submission" date="2014-09" db="EMBL/GenBank/DDBJ databases">
        <authorList>
            <person name="Magalhaes I.L.F."/>
            <person name="Oliveira U."/>
            <person name="Santos F.R."/>
            <person name="Vidigal T.H.D.A."/>
            <person name="Brescovit A.D."/>
            <person name="Santos A.J."/>
        </authorList>
    </citation>
    <scope>NUCLEOTIDE SEQUENCE</scope>
    <source>
        <tissue evidence="1">Shoot tissue taken approximately 20 cm above the soil surface</tissue>
    </source>
</reference>
<dbReference type="EMBL" id="GBRH01195614">
    <property type="protein sequence ID" value="JAE02282.1"/>
    <property type="molecule type" value="Transcribed_RNA"/>
</dbReference>
<accession>A0A0A9EQA1</accession>
<organism evidence="1">
    <name type="scientific">Arundo donax</name>
    <name type="common">Giant reed</name>
    <name type="synonym">Donax arundinaceus</name>
    <dbReference type="NCBI Taxonomy" id="35708"/>
    <lineage>
        <taxon>Eukaryota</taxon>
        <taxon>Viridiplantae</taxon>
        <taxon>Streptophyta</taxon>
        <taxon>Embryophyta</taxon>
        <taxon>Tracheophyta</taxon>
        <taxon>Spermatophyta</taxon>
        <taxon>Magnoliopsida</taxon>
        <taxon>Liliopsida</taxon>
        <taxon>Poales</taxon>
        <taxon>Poaceae</taxon>
        <taxon>PACMAD clade</taxon>
        <taxon>Arundinoideae</taxon>
        <taxon>Arundineae</taxon>
        <taxon>Arundo</taxon>
    </lineage>
</organism>
<dbReference type="AlphaFoldDB" id="A0A0A9EQA1"/>
<reference evidence="1" key="2">
    <citation type="journal article" date="2015" name="Data Brief">
        <title>Shoot transcriptome of the giant reed, Arundo donax.</title>
        <authorList>
            <person name="Barrero R.A."/>
            <person name="Guerrero F.D."/>
            <person name="Moolhuijzen P."/>
            <person name="Goolsby J.A."/>
            <person name="Tidwell J."/>
            <person name="Bellgard S.E."/>
            <person name="Bellgard M.I."/>
        </authorList>
    </citation>
    <scope>NUCLEOTIDE SEQUENCE</scope>
    <source>
        <tissue evidence="1">Shoot tissue taken approximately 20 cm above the soil surface</tissue>
    </source>
</reference>
<name>A0A0A9EQA1_ARUDO</name>
<sequence length="87" mass="9763">MLMTSQRMTSRNYICVLSSYLMCGQLKDAGEIVDQWQRSKAPEFDISACNRLFDALLNAGFTDKADSFRELMLQKSCILTSKAGVAE</sequence>